<dbReference type="EMBL" id="WOCE01000010">
    <property type="protein sequence ID" value="KAE9605241.1"/>
    <property type="molecule type" value="Genomic_DNA"/>
</dbReference>
<dbReference type="OrthoDB" id="551907at2759"/>
<sequence length="282" mass="33309">MASYGREGVVRQYVRSKVPRLRWTPELHRCFVYAIQILGGHHKATPKLVLQLMNVKGLTISHVKSHLQMYRSMRGDACRQDRISFQHRKQSFMEHDVDDGWVEEVNDVGVNSCFKRLVELFFFFFIEIVSDFSQKRYLVLGMKQKVIYLCLIFCFTGQCFHTKNDLLLLLKSFLFGNILRARTEPNHHTFYQYLRLKVEQKGIREICGDSIWKSHATITCPVIPYCDENLNSFKCTKQGSELLQVPKYHRNILSFCNIRIERLVLFRGPKQPHKYFLDQFDS</sequence>
<evidence type="ECO:0000256" key="1">
    <source>
        <dbReference type="ARBA" id="ARBA00004123"/>
    </source>
</evidence>
<keyword evidence="7" id="KW-1185">Reference proteome</keyword>
<dbReference type="Proteomes" id="UP000447434">
    <property type="component" value="Chromosome 10"/>
</dbReference>
<dbReference type="InterPro" id="IPR009057">
    <property type="entry name" value="Homeodomain-like_sf"/>
</dbReference>
<name>A0A6A4PU80_LUPAL</name>
<keyword evidence="2" id="KW-0805">Transcription regulation</keyword>
<evidence type="ECO:0000313" key="7">
    <source>
        <dbReference type="Proteomes" id="UP000447434"/>
    </source>
</evidence>
<dbReference type="SUPFAM" id="SSF46689">
    <property type="entry name" value="Homeodomain-like"/>
    <property type="match status" value="1"/>
</dbReference>
<dbReference type="InterPro" id="IPR001005">
    <property type="entry name" value="SANT/Myb"/>
</dbReference>
<evidence type="ECO:0000313" key="6">
    <source>
        <dbReference type="EMBL" id="KAE9605241.1"/>
    </source>
</evidence>
<dbReference type="Gene3D" id="1.10.10.60">
    <property type="entry name" value="Homeodomain-like"/>
    <property type="match status" value="1"/>
</dbReference>
<dbReference type="FunFam" id="1.10.10.60:FF:000002">
    <property type="entry name" value="Myb family transcription factor"/>
    <property type="match status" value="1"/>
</dbReference>
<gene>
    <name evidence="6" type="ORF">Lalb_Chr10g0095231</name>
</gene>
<comment type="caution">
    <text evidence="6">The sequence shown here is derived from an EMBL/GenBank/DDBJ whole genome shotgun (WGS) entry which is preliminary data.</text>
</comment>
<keyword evidence="4" id="KW-0539">Nucleus</keyword>
<dbReference type="InterPro" id="IPR006447">
    <property type="entry name" value="Myb_dom_plants"/>
</dbReference>
<dbReference type="PROSITE" id="PS51294">
    <property type="entry name" value="HTH_MYB"/>
    <property type="match status" value="1"/>
</dbReference>
<dbReference type="AlphaFoldDB" id="A0A6A4PU80"/>
<dbReference type="InterPro" id="IPR046955">
    <property type="entry name" value="PHR1-like"/>
</dbReference>
<accession>A0A6A4PU80</accession>
<dbReference type="Pfam" id="PF00249">
    <property type="entry name" value="Myb_DNA-binding"/>
    <property type="match status" value="1"/>
</dbReference>
<evidence type="ECO:0000256" key="3">
    <source>
        <dbReference type="ARBA" id="ARBA00023163"/>
    </source>
</evidence>
<comment type="subcellular location">
    <subcellularLocation>
        <location evidence="1">Nucleus</location>
    </subcellularLocation>
</comment>
<dbReference type="GO" id="GO:0003700">
    <property type="term" value="F:DNA-binding transcription factor activity"/>
    <property type="evidence" value="ECO:0007669"/>
    <property type="project" value="InterPro"/>
</dbReference>
<evidence type="ECO:0000259" key="5">
    <source>
        <dbReference type="PROSITE" id="PS51294"/>
    </source>
</evidence>
<dbReference type="GO" id="GO:0005634">
    <property type="term" value="C:nucleus"/>
    <property type="evidence" value="ECO:0007669"/>
    <property type="project" value="UniProtKB-SubCell"/>
</dbReference>
<evidence type="ECO:0000256" key="4">
    <source>
        <dbReference type="ARBA" id="ARBA00023242"/>
    </source>
</evidence>
<proteinExistence type="predicted"/>
<dbReference type="NCBIfam" id="TIGR01557">
    <property type="entry name" value="myb_SHAQKYF"/>
    <property type="match status" value="1"/>
</dbReference>
<protein>
    <submittedName>
        <fullName evidence="6">Putative transcription factor MYB-HB-like family</fullName>
    </submittedName>
</protein>
<dbReference type="PANTHER" id="PTHR31314:SF155">
    <property type="entry name" value="GLYCOSYLTRANSFERASE"/>
    <property type="match status" value="1"/>
</dbReference>
<dbReference type="PANTHER" id="PTHR31314">
    <property type="entry name" value="MYB FAMILY TRANSCRIPTION FACTOR PHL7-LIKE"/>
    <property type="match status" value="1"/>
</dbReference>
<keyword evidence="3" id="KW-0804">Transcription</keyword>
<feature type="domain" description="HTH myb-type" evidence="5">
    <location>
        <begin position="15"/>
        <end position="75"/>
    </location>
</feature>
<evidence type="ECO:0000256" key="2">
    <source>
        <dbReference type="ARBA" id="ARBA00023015"/>
    </source>
</evidence>
<dbReference type="InterPro" id="IPR017930">
    <property type="entry name" value="Myb_dom"/>
</dbReference>
<reference evidence="7" key="1">
    <citation type="journal article" date="2020" name="Nat. Commun.">
        <title>Genome sequence of the cluster root forming white lupin.</title>
        <authorList>
            <person name="Hufnagel B."/>
            <person name="Marques A."/>
            <person name="Soriano A."/>
            <person name="Marques L."/>
            <person name="Divol F."/>
            <person name="Doumas P."/>
            <person name="Sallet E."/>
            <person name="Mancinotti D."/>
            <person name="Carrere S."/>
            <person name="Marande W."/>
            <person name="Arribat S."/>
            <person name="Keller J."/>
            <person name="Huneau C."/>
            <person name="Blein T."/>
            <person name="Aime D."/>
            <person name="Laguerre M."/>
            <person name="Taylor J."/>
            <person name="Schubert V."/>
            <person name="Nelson M."/>
            <person name="Geu-Flores F."/>
            <person name="Crespi M."/>
            <person name="Gallardo-Guerrero K."/>
            <person name="Delaux P.-M."/>
            <person name="Salse J."/>
            <person name="Berges H."/>
            <person name="Guyot R."/>
            <person name="Gouzy J."/>
            <person name="Peret B."/>
        </authorList>
    </citation>
    <scope>NUCLEOTIDE SEQUENCE [LARGE SCALE GENOMIC DNA]</scope>
    <source>
        <strain evidence="7">cv. Amiga</strain>
    </source>
</reference>
<organism evidence="6 7">
    <name type="scientific">Lupinus albus</name>
    <name type="common">White lupine</name>
    <name type="synonym">Lupinus termis</name>
    <dbReference type="NCBI Taxonomy" id="3870"/>
    <lineage>
        <taxon>Eukaryota</taxon>
        <taxon>Viridiplantae</taxon>
        <taxon>Streptophyta</taxon>
        <taxon>Embryophyta</taxon>
        <taxon>Tracheophyta</taxon>
        <taxon>Spermatophyta</taxon>
        <taxon>Magnoliopsida</taxon>
        <taxon>eudicotyledons</taxon>
        <taxon>Gunneridae</taxon>
        <taxon>Pentapetalae</taxon>
        <taxon>rosids</taxon>
        <taxon>fabids</taxon>
        <taxon>Fabales</taxon>
        <taxon>Fabaceae</taxon>
        <taxon>Papilionoideae</taxon>
        <taxon>50 kb inversion clade</taxon>
        <taxon>genistoids sensu lato</taxon>
        <taxon>core genistoids</taxon>
        <taxon>Genisteae</taxon>
        <taxon>Lupinus</taxon>
    </lineage>
</organism>
<dbReference type="GO" id="GO:0003677">
    <property type="term" value="F:DNA binding"/>
    <property type="evidence" value="ECO:0007669"/>
    <property type="project" value="InterPro"/>
</dbReference>